<dbReference type="PANTHER" id="PTHR30616">
    <property type="entry name" value="UNCHARACTERIZED PROTEIN YFIH"/>
    <property type="match status" value="1"/>
</dbReference>
<dbReference type="InterPro" id="IPR011324">
    <property type="entry name" value="Cytotoxic_necrot_fac-like_cat"/>
</dbReference>
<name>A0A3B0RSQ2_9ZZZZ</name>
<evidence type="ECO:0000256" key="8">
    <source>
        <dbReference type="ARBA" id="ARBA00048968"/>
    </source>
</evidence>
<dbReference type="GO" id="GO:0017061">
    <property type="term" value="F:S-methyl-5-thioadenosine phosphorylase activity"/>
    <property type="evidence" value="ECO:0007669"/>
    <property type="project" value="UniProtKB-EC"/>
</dbReference>
<dbReference type="InterPro" id="IPR038371">
    <property type="entry name" value="Cu_polyphenol_OxRdtase_sf"/>
</dbReference>
<comment type="similarity">
    <text evidence="2">Belongs to the purine nucleoside phosphorylase YfiH/LACC1 family.</text>
</comment>
<keyword evidence="6" id="KW-0862">Zinc</keyword>
<reference evidence="10" key="1">
    <citation type="submission" date="2018-06" db="EMBL/GenBank/DDBJ databases">
        <authorList>
            <person name="Zhirakovskaya E."/>
        </authorList>
    </citation>
    <scope>NUCLEOTIDE SEQUENCE</scope>
</reference>
<dbReference type="PANTHER" id="PTHR30616:SF2">
    <property type="entry name" value="PURINE NUCLEOSIDE PHOSPHORYLASE LACC1"/>
    <property type="match status" value="1"/>
</dbReference>
<organism evidence="10">
    <name type="scientific">hydrothermal vent metagenome</name>
    <dbReference type="NCBI Taxonomy" id="652676"/>
    <lineage>
        <taxon>unclassified sequences</taxon>
        <taxon>metagenomes</taxon>
        <taxon>ecological metagenomes</taxon>
    </lineage>
</organism>
<comment type="catalytic activity">
    <reaction evidence="9">
        <text>S-methyl-5'-thioadenosine + phosphate = 5-(methylsulfanyl)-alpha-D-ribose 1-phosphate + adenine</text>
        <dbReference type="Rhea" id="RHEA:11852"/>
        <dbReference type="ChEBI" id="CHEBI:16708"/>
        <dbReference type="ChEBI" id="CHEBI:17509"/>
        <dbReference type="ChEBI" id="CHEBI:43474"/>
        <dbReference type="ChEBI" id="CHEBI:58533"/>
        <dbReference type="EC" id="2.4.2.28"/>
    </reaction>
    <physiologicalReaction direction="left-to-right" evidence="9">
        <dbReference type="Rhea" id="RHEA:11853"/>
    </physiologicalReaction>
</comment>
<dbReference type="InterPro" id="IPR003730">
    <property type="entry name" value="Cu_polyphenol_OxRdtase"/>
</dbReference>
<evidence type="ECO:0000256" key="9">
    <source>
        <dbReference type="ARBA" id="ARBA00049893"/>
    </source>
</evidence>
<gene>
    <name evidence="10" type="ORF">MNBD_ALPHA08-16</name>
</gene>
<protein>
    <submittedName>
        <fullName evidence="10">FIG00003370: Multicopper polyphenol oxidase</fullName>
    </submittedName>
</protein>
<evidence type="ECO:0000313" key="10">
    <source>
        <dbReference type="EMBL" id="VAV94241.1"/>
    </source>
</evidence>
<evidence type="ECO:0000256" key="6">
    <source>
        <dbReference type="ARBA" id="ARBA00022833"/>
    </source>
</evidence>
<comment type="catalytic activity">
    <reaction evidence="1">
        <text>inosine + phosphate = alpha-D-ribose 1-phosphate + hypoxanthine</text>
        <dbReference type="Rhea" id="RHEA:27646"/>
        <dbReference type="ChEBI" id="CHEBI:17368"/>
        <dbReference type="ChEBI" id="CHEBI:17596"/>
        <dbReference type="ChEBI" id="CHEBI:43474"/>
        <dbReference type="ChEBI" id="CHEBI:57720"/>
        <dbReference type="EC" id="2.4.2.1"/>
    </reaction>
    <physiologicalReaction direction="left-to-right" evidence="1">
        <dbReference type="Rhea" id="RHEA:27647"/>
    </physiologicalReaction>
</comment>
<dbReference type="GO" id="GO:0016787">
    <property type="term" value="F:hydrolase activity"/>
    <property type="evidence" value="ECO:0007669"/>
    <property type="project" value="UniProtKB-KW"/>
</dbReference>
<comment type="catalytic activity">
    <reaction evidence="8">
        <text>adenosine + phosphate = alpha-D-ribose 1-phosphate + adenine</text>
        <dbReference type="Rhea" id="RHEA:27642"/>
        <dbReference type="ChEBI" id="CHEBI:16335"/>
        <dbReference type="ChEBI" id="CHEBI:16708"/>
        <dbReference type="ChEBI" id="CHEBI:43474"/>
        <dbReference type="ChEBI" id="CHEBI:57720"/>
        <dbReference type="EC" id="2.4.2.1"/>
    </reaction>
    <physiologicalReaction direction="left-to-right" evidence="8">
        <dbReference type="Rhea" id="RHEA:27643"/>
    </physiologicalReaction>
</comment>
<keyword evidence="5" id="KW-0378">Hydrolase</keyword>
<accession>A0A3B0RSQ2</accession>
<evidence type="ECO:0000256" key="4">
    <source>
        <dbReference type="ARBA" id="ARBA00022723"/>
    </source>
</evidence>
<keyword evidence="3" id="KW-0808">Transferase</keyword>
<evidence type="ECO:0000256" key="5">
    <source>
        <dbReference type="ARBA" id="ARBA00022801"/>
    </source>
</evidence>
<dbReference type="Pfam" id="PF02578">
    <property type="entry name" value="Cu-oxidase_4"/>
    <property type="match status" value="1"/>
</dbReference>
<sequence>MIKAEILSDIAGVQHGFFTRLGGHSQGIYASLNTGLGADEDNAVILKNRKIVAEALAAKEVVTPYQYHSSVVLSVDEAWDWQSPPKADGLVTRQKGLAIAVNTADCTPVIFADVKGGVVGIAHAGWKGTVGGVLEETVAAMVALGSQAGDIVAAIGPTISQKNYEVGPEFVEQFVADNPESEKFFVASERDGHAMFDLPGCVQERLRRCNLKQIENLTLCTYGDEGKFYSYRRMTHRGEADYGRQMSGVSLG</sequence>
<dbReference type="GO" id="GO:0005507">
    <property type="term" value="F:copper ion binding"/>
    <property type="evidence" value="ECO:0007669"/>
    <property type="project" value="TreeGrafter"/>
</dbReference>
<dbReference type="Gene3D" id="3.60.140.10">
    <property type="entry name" value="CNF1/YfiH-like putative cysteine hydrolases"/>
    <property type="match status" value="1"/>
</dbReference>
<evidence type="ECO:0000256" key="3">
    <source>
        <dbReference type="ARBA" id="ARBA00022679"/>
    </source>
</evidence>
<comment type="catalytic activity">
    <reaction evidence="7">
        <text>adenosine + H2O + H(+) = inosine + NH4(+)</text>
        <dbReference type="Rhea" id="RHEA:24408"/>
        <dbReference type="ChEBI" id="CHEBI:15377"/>
        <dbReference type="ChEBI" id="CHEBI:15378"/>
        <dbReference type="ChEBI" id="CHEBI:16335"/>
        <dbReference type="ChEBI" id="CHEBI:17596"/>
        <dbReference type="ChEBI" id="CHEBI:28938"/>
        <dbReference type="EC" id="3.5.4.4"/>
    </reaction>
    <physiologicalReaction direction="left-to-right" evidence="7">
        <dbReference type="Rhea" id="RHEA:24409"/>
    </physiologicalReaction>
</comment>
<dbReference type="SUPFAM" id="SSF64438">
    <property type="entry name" value="CNF1/YfiH-like putative cysteine hydrolases"/>
    <property type="match status" value="1"/>
</dbReference>
<evidence type="ECO:0000256" key="7">
    <source>
        <dbReference type="ARBA" id="ARBA00047989"/>
    </source>
</evidence>
<dbReference type="AlphaFoldDB" id="A0A3B0RSQ2"/>
<evidence type="ECO:0000256" key="1">
    <source>
        <dbReference type="ARBA" id="ARBA00000553"/>
    </source>
</evidence>
<dbReference type="NCBIfam" id="TIGR00726">
    <property type="entry name" value="peptidoglycan editing factor PgeF"/>
    <property type="match status" value="1"/>
</dbReference>
<evidence type="ECO:0000256" key="2">
    <source>
        <dbReference type="ARBA" id="ARBA00007353"/>
    </source>
</evidence>
<keyword evidence="4" id="KW-0479">Metal-binding</keyword>
<dbReference type="CDD" id="cd16833">
    <property type="entry name" value="YfiH"/>
    <property type="match status" value="1"/>
</dbReference>
<dbReference type="EMBL" id="UOEC01000116">
    <property type="protein sequence ID" value="VAV94241.1"/>
    <property type="molecule type" value="Genomic_DNA"/>
</dbReference>
<proteinExistence type="inferred from homology"/>